<dbReference type="AlphaFoldDB" id="A0A8K0A0P0"/>
<feature type="domain" description="Reverse transcriptase" evidence="1">
    <location>
        <begin position="202"/>
        <end position="406"/>
    </location>
</feature>
<sequence>MCHQYDELLSSPAAHAKFKRILKAWVPVHVNHGPEDESINARAMVCRMLAAVEDTPSQPVRRVYDAVIQGEARVRDAPNFRTVRTQLERFHQRWNNIIGRAHPPLWFFLRRMKDDISANVLLWRVKTVQNVTNKSDISFSPGHIPSSINIPFNTAFSPEGDLVPCPAVSSIQQHKGRVVVVVGPKGPNAFTLVCKELKLSTVHLTRMAKSQDHHGGIPTERQDKLFKEAERPSTISTVVATDFSKAFDRVHHNTVVDKLLSKGLRPELVPWVCSFISGRRQRVRYHQSLSNWESLSCGVAQGTLLGPILFLVLIDDAASDTTHPVWKYVDDMNLLETRTLCELPTLQNALDDLHLWTQRNYMLLNGGKCLTMHVTFARNPPQPPPLRIDDTELAVVPSLKVLGLTIQSDLHWDKQVNNMVAKSGRKLFLLKRLKKFNLPQCDLVAIYIGYIRPILEYAVPVWSSGLTKRQSDQLERLQKRACRTIMGNSYTGYQHALEHLGLSTLATRREHLCLKFARSLMDSEFRDWLPPQRAQITGRVTRNNHKLNCPKVKTNRYLNSCIPYMTRLINKYDQ</sequence>
<dbReference type="PANTHER" id="PTHR33332">
    <property type="entry name" value="REVERSE TRANSCRIPTASE DOMAIN-CONTAINING PROTEIN"/>
    <property type="match status" value="1"/>
</dbReference>
<dbReference type="Pfam" id="PF00078">
    <property type="entry name" value="RVT_1"/>
    <property type="match status" value="1"/>
</dbReference>
<keyword evidence="3" id="KW-1185">Reference proteome</keyword>
<gene>
    <name evidence="2" type="primary">TBCK</name>
    <name evidence="2" type="ORF">BLAG_LOCUS20566</name>
</gene>
<protein>
    <submittedName>
        <fullName evidence="2">TBCK protein</fullName>
    </submittedName>
</protein>
<evidence type="ECO:0000313" key="3">
    <source>
        <dbReference type="Proteomes" id="UP000838412"/>
    </source>
</evidence>
<reference evidence="2" key="1">
    <citation type="submission" date="2022-01" db="EMBL/GenBank/DDBJ databases">
        <authorList>
            <person name="Braso-Vives M."/>
        </authorList>
    </citation>
    <scope>NUCLEOTIDE SEQUENCE</scope>
</reference>
<proteinExistence type="predicted"/>
<evidence type="ECO:0000259" key="1">
    <source>
        <dbReference type="Pfam" id="PF00078"/>
    </source>
</evidence>
<organism evidence="2 3">
    <name type="scientific">Branchiostoma lanceolatum</name>
    <name type="common">Common lancelet</name>
    <name type="synonym">Amphioxus lanceolatum</name>
    <dbReference type="NCBI Taxonomy" id="7740"/>
    <lineage>
        <taxon>Eukaryota</taxon>
        <taxon>Metazoa</taxon>
        <taxon>Chordata</taxon>
        <taxon>Cephalochordata</taxon>
        <taxon>Leptocardii</taxon>
        <taxon>Amphioxiformes</taxon>
        <taxon>Branchiostomatidae</taxon>
        <taxon>Branchiostoma</taxon>
    </lineage>
</organism>
<dbReference type="OrthoDB" id="5987559at2759"/>
<dbReference type="Proteomes" id="UP000838412">
    <property type="component" value="Chromosome 6"/>
</dbReference>
<accession>A0A8K0A0P0</accession>
<evidence type="ECO:0000313" key="2">
    <source>
        <dbReference type="EMBL" id="CAH1267096.1"/>
    </source>
</evidence>
<dbReference type="EMBL" id="OV696691">
    <property type="protein sequence ID" value="CAH1267096.1"/>
    <property type="molecule type" value="Genomic_DNA"/>
</dbReference>
<name>A0A8K0A0P0_BRALA</name>
<dbReference type="InterPro" id="IPR000477">
    <property type="entry name" value="RT_dom"/>
</dbReference>